<gene>
    <name evidence="2" type="ORF">MNBD_ALPHA12-376</name>
</gene>
<keyword evidence="1" id="KW-0472">Membrane</keyword>
<organism evidence="2">
    <name type="scientific">hydrothermal vent metagenome</name>
    <dbReference type="NCBI Taxonomy" id="652676"/>
    <lineage>
        <taxon>unclassified sequences</taxon>
        <taxon>metagenomes</taxon>
        <taxon>ecological metagenomes</taxon>
    </lineage>
</organism>
<evidence type="ECO:0000256" key="1">
    <source>
        <dbReference type="SAM" id="Phobius"/>
    </source>
</evidence>
<evidence type="ECO:0000313" key="2">
    <source>
        <dbReference type="EMBL" id="VAW15783.1"/>
    </source>
</evidence>
<name>A0A3B0TI16_9ZZZZ</name>
<protein>
    <submittedName>
        <fullName evidence="2">Uncharacterized protein</fullName>
    </submittedName>
</protein>
<sequence>MRLSRWARAALMIGAILLGLGLVPLWLVTNFLPGADPLIFALAFFLLVPLGTVIFALGIILLLFAWLNK</sequence>
<proteinExistence type="predicted"/>
<keyword evidence="1" id="KW-1133">Transmembrane helix</keyword>
<accession>A0A3B0TI16</accession>
<feature type="transmembrane region" description="Helical" evidence="1">
    <location>
        <begin position="7"/>
        <end position="27"/>
    </location>
</feature>
<reference evidence="2" key="1">
    <citation type="submission" date="2018-06" db="EMBL/GenBank/DDBJ databases">
        <authorList>
            <person name="Zhirakovskaya E."/>
        </authorList>
    </citation>
    <scope>NUCLEOTIDE SEQUENCE</scope>
</reference>
<dbReference type="AlphaFoldDB" id="A0A3B0TI16"/>
<dbReference type="EMBL" id="UOEO01000038">
    <property type="protein sequence ID" value="VAW15783.1"/>
    <property type="molecule type" value="Genomic_DNA"/>
</dbReference>
<keyword evidence="1" id="KW-0812">Transmembrane</keyword>
<feature type="transmembrane region" description="Helical" evidence="1">
    <location>
        <begin position="39"/>
        <end position="67"/>
    </location>
</feature>